<dbReference type="EMBL" id="LSLI01000040">
    <property type="protein sequence ID" value="KXS32148.1"/>
    <property type="molecule type" value="Genomic_DNA"/>
</dbReference>
<reference evidence="1 2" key="1">
    <citation type="submission" date="2016-02" db="EMBL/GenBank/DDBJ databases">
        <authorList>
            <person name="Wen L."/>
            <person name="He K."/>
            <person name="Yang H."/>
        </authorList>
    </citation>
    <scope>NUCLEOTIDE SEQUENCE [LARGE SCALE GENOMIC DNA]</scope>
    <source>
        <strain evidence="1">ShG14-8</strain>
    </source>
</reference>
<name>A0A139BT85_9PROT</name>
<protein>
    <submittedName>
        <fullName evidence="1">Uncharacterized protein</fullName>
    </submittedName>
</protein>
<sequence>MIVCNDGLAETSANRSTEMTKNETRKQLESDIDNFRTKAKYYASLHLFEAAKYAEHLASNLELALTTMPSDDDPEIA</sequence>
<reference evidence="1 2" key="2">
    <citation type="submission" date="2016-03" db="EMBL/GenBank/DDBJ databases">
        <title>New uncultured bacterium of the family Gallionellaceae from acid mine drainage: description and reconstruction of genome based on metagenomic analysis of microbial community.</title>
        <authorList>
            <person name="Kadnikov V."/>
            <person name="Ivasenko D."/>
            <person name="Beletsky A."/>
            <person name="Mardanov A."/>
            <person name="Danilova E."/>
            <person name="Pimenov N."/>
            <person name="Karnachuk O."/>
            <person name="Ravin N."/>
        </authorList>
    </citation>
    <scope>NUCLEOTIDE SEQUENCE [LARGE SCALE GENOMIC DNA]</scope>
    <source>
        <strain evidence="1">ShG14-8</strain>
    </source>
</reference>
<organism evidence="1 2">
    <name type="scientific">Candidatus Gallionella acididurans</name>
    <dbReference type="NCBI Taxonomy" id="1796491"/>
    <lineage>
        <taxon>Bacteria</taxon>
        <taxon>Pseudomonadati</taxon>
        <taxon>Pseudomonadota</taxon>
        <taxon>Betaproteobacteria</taxon>
        <taxon>Nitrosomonadales</taxon>
        <taxon>Gallionellaceae</taxon>
        <taxon>Gallionella</taxon>
    </lineage>
</organism>
<dbReference type="AlphaFoldDB" id="A0A139BT85"/>
<proteinExistence type="predicted"/>
<dbReference type="Proteomes" id="UP000070578">
    <property type="component" value="Unassembled WGS sequence"/>
</dbReference>
<comment type="caution">
    <text evidence="1">The sequence shown here is derived from an EMBL/GenBank/DDBJ whole genome shotgun (WGS) entry which is preliminary data.</text>
</comment>
<evidence type="ECO:0000313" key="1">
    <source>
        <dbReference type="EMBL" id="KXS32148.1"/>
    </source>
</evidence>
<gene>
    <name evidence="1" type="ORF">AWT59_1725</name>
</gene>
<evidence type="ECO:0000313" key="2">
    <source>
        <dbReference type="Proteomes" id="UP000070578"/>
    </source>
</evidence>
<accession>A0A139BT85</accession>